<dbReference type="OrthoDB" id="25996at2"/>
<keyword evidence="4 5" id="KW-0413">Isomerase</keyword>
<feature type="region of interest" description="Disordered" evidence="7">
    <location>
        <begin position="24"/>
        <end position="83"/>
    </location>
</feature>
<dbReference type="AlphaFoldDB" id="A0A3M2L646"/>
<keyword evidence="8" id="KW-0732">Signal</keyword>
<accession>A0A3M2L646</accession>
<evidence type="ECO:0000259" key="9">
    <source>
        <dbReference type="PROSITE" id="PS50059"/>
    </source>
</evidence>
<feature type="domain" description="PPIase FKBP-type" evidence="9">
    <location>
        <begin position="104"/>
        <end position="191"/>
    </location>
</feature>
<dbReference type="PANTHER" id="PTHR43811">
    <property type="entry name" value="FKBP-TYPE PEPTIDYL-PROLYL CIS-TRANS ISOMERASE FKPA"/>
    <property type="match status" value="1"/>
</dbReference>
<evidence type="ECO:0000256" key="7">
    <source>
        <dbReference type="SAM" id="MobiDB-lite"/>
    </source>
</evidence>
<dbReference type="Proteomes" id="UP000279275">
    <property type="component" value="Unassembled WGS sequence"/>
</dbReference>
<feature type="chain" id="PRO_5018163985" description="Peptidyl-prolyl cis-trans isomerase" evidence="8">
    <location>
        <begin position="26"/>
        <end position="191"/>
    </location>
</feature>
<reference evidence="10 11" key="1">
    <citation type="submission" date="2018-10" db="EMBL/GenBank/DDBJ databases">
        <title>Isolation from cow dung.</title>
        <authorList>
            <person name="Ling L."/>
        </authorList>
    </citation>
    <scope>NUCLEOTIDE SEQUENCE [LARGE SCALE GENOMIC DNA]</scope>
    <source>
        <strain evidence="10 11">NEAU-LL90</strain>
    </source>
</reference>
<organism evidence="10 11">
    <name type="scientific">Nocardia stercoris</name>
    <dbReference type="NCBI Taxonomy" id="2483361"/>
    <lineage>
        <taxon>Bacteria</taxon>
        <taxon>Bacillati</taxon>
        <taxon>Actinomycetota</taxon>
        <taxon>Actinomycetes</taxon>
        <taxon>Mycobacteriales</taxon>
        <taxon>Nocardiaceae</taxon>
        <taxon>Nocardia</taxon>
    </lineage>
</organism>
<comment type="similarity">
    <text evidence="2 6">Belongs to the FKBP-type PPIase family.</text>
</comment>
<dbReference type="Gene3D" id="3.10.50.40">
    <property type="match status" value="1"/>
</dbReference>
<dbReference type="InterPro" id="IPR046357">
    <property type="entry name" value="PPIase_dom_sf"/>
</dbReference>
<evidence type="ECO:0000256" key="8">
    <source>
        <dbReference type="SAM" id="SignalP"/>
    </source>
</evidence>
<proteinExistence type="inferred from homology"/>
<feature type="signal peptide" evidence="8">
    <location>
        <begin position="1"/>
        <end position="25"/>
    </location>
</feature>
<dbReference type="SUPFAM" id="SSF54534">
    <property type="entry name" value="FKBP-like"/>
    <property type="match status" value="1"/>
</dbReference>
<dbReference type="PROSITE" id="PS51257">
    <property type="entry name" value="PROKAR_LIPOPROTEIN"/>
    <property type="match status" value="1"/>
</dbReference>
<protein>
    <recommendedName>
        <fullName evidence="6">Peptidyl-prolyl cis-trans isomerase</fullName>
        <ecNumber evidence="6">5.2.1.8</ecNumber>
    </recommendedName>
</protein>
<evidence type="ECO:0000256" key="4">
    <source>
        <dbReference type="ARBA" id="ARBA00023235"/>
    </source>
</evidence>
<evidence type="ECO:0000313" key="10">
    <source>
        <dbReference type="EMBL" id="RMI32814.1"/>
    </source>
</evidence>
<dbReference type="PANTHER" id="PTHR43811:SF19">
    <property type="entry name" value="39 KDA FK506-BINDING NUCLEAR PROTEIN"/>
    <property type="match status" value="1"/>
</dbReference>
<feature type="compositionally biased region" description="Low complexity" evidence="7">
    <location>
        <begin position="24"/>
        <end position="55"/>
    </location>
</feature>
<evidence type="ECO:0000313" key="11">
    <source>
        <dbReference type="Proteomes" id="UP000279275"/>
    </source>
</evidence>
<dbReference type="RefSeq" id="WP_122188199.1">
    <property type="nucleotide sequence ID" value="NZ_RFFH01000004.1"/>
</dbReference>
<dbReference type="EC" id="5.2.1.8" evidence="6"/>
<dbReference type="InterPro" id="IPR001179">
    <property type="entry name" value="PPIase_FKBP_dom"/>
</dbReference>
<sequence>MQKLVRILGTAAVVAAALGGTTACNDDSSTSASATSSTTTAAHTTTAAAPAPTSHGRPCTAEDIKTTGGFGEAPTITIPTDCDPPTTLITKDLVTGAGPAAKAGDKLQMNYTLVTWSDGKKLDSSFDRGEPFALTLGGGQVIKGWDQGLEGIQQGTRRLLIIPPQLGYGAGGHGIKPNETLVFVTDAVKVG</sequence>
<evidence type="ECO:0000256" key="3">
    <source>
        <dbReference type="ARBA" id="ARBA00023110"/>
    </source>
</evidence>
<evidence type="ECO:0000256" key="2">
    <source>
        <dbReference type="ARBA" id="ARBA00006577"/>
    </source>
</evidence>
<dbReference type="GO" id="GO:0003755">
    <property type="term" value="F:peptidyl-prolyl cis-trans isomerase activity"/>
    <property type="evidence" value="ECO:0007669"/>
    <property type="project" value="UniProtKB-UniRule"/>
</dbReference>
<dbReference type="EMBL" id="RFFH01000004">
    <property type="protein sequence ID" value="RMI32814.1"/>
    <property type="molecule type" value="Genomic_DNA"/>
</dbReference>
<evidence type="ECO:0000256" key="5">
    <source>
        <dbReference type="PROSITE-ProRule" id="PRU00277"/>
    </source>
</evidence>
<feature type="compositionally biased region" description="Low complexity" evidence="7">
    <location>
        <begin position="74"/>
        <end position="83"/>
    </location>
</feature>
<gene>
    <name evidence="10" type="ORF">EBN03_12850</name>
</gene>
<dbReference type="FunFam" id="3.10.50.40:FF:000006">
    <property type="entry name" value="Peptidyl-prolyl cis-trans isomerase"/>
    <property type="match status" value="1"/>
</dbReference>
<evidence type="ECO:0000256" key="6">
    <source>
        <dbReference type="RuleBase" id="RU003915"/>
    </source>
</evidence>
<evidence type="ECO:0000256" key="1">
    <source>
        <dbReference type="ARBA" id="ARBA00000971"/>
    </source>
</evidence>
<dbReference type="Pfam" id="PF00254">
    <property type="entry name" value="FKBP_C"/>
    <property type="match status" value="1"/>
</dbReference>
<keyword evidence="3 5" id="KW-0697">Rotamase</keyword>
<comment type="catalytic activity">
    <reaction evidence="1 5 6">
        <text>[protein]-peptidylproline (omega=180) = [protein]-peptidylproline (omega=0)</text>
        <dbReference type="Rhea" id="RHEA:16237"/>
        <dbReference type="Rhea" id="RHEA-COMP:10747"/>
        <dbReference type="Rhea" id="RHEA-COMP:10748"/>
        <dbReference type="ChEBI" id="CHEBI:83833"/>
        <dbReference type="ChEBI" id="CHEBI:83834"/>
        <dbReference type="EC" id="5.2.1.8"/>
    </reaction>
</comment>
<dbReference type="PROSITE" id="PS50059">
    <property type="entry name" value="FKBP_PPIASE"/>
    <property type="match status" value="1"/>
</dbReference>
<comment type="caution">
    <text evidence="10">The sequence shown here is derived from an EMBL/GenBank/DDBJ whole genome shotgun (WGS) entry which is preliminary data.</text>
</comment>
<name>A0A3M2L646_9NOCA</name>
<keyword evidence="11" id="KW-1185">Reference proteome</keyword>